<keyword evidence="3" id="KW-0156">Chromatin regulator</keyword>
<dbReference type="Proteomes" id="UP000316726">
    <property type="component" value="Chromosome 4"/>
</dbReference>
<dbReference type="STRING" id="1764295.A0A5B8MLJ1"/>
<feature type="region of interest" description="Disordered" evidence="8">
    <location>
        <begin position="82"/>
        <end position="141"/>
    </location>
</feature>
<keyword evidence="11" id="KW-1185">Reference proteome</keyword>
<dbReference type="OrthoDB" id="440324at2759"/>
<evidence type="ECO:0000256" key="5">
    <source>
        <dbReference type="ARBA" id="ARBA00023054"/>
    </source>
</evidence>
<evidence type="ECO:0000313" key="9">
    <source>
        <dbReference type="EMBL" id="CAD9714002.1"/>
    </source>
</evidence>
<keyword evidence="5" id="KW-0175">Coiled coil</keyword>
<evidence type="ECO:0000256" key="1">
    <source>
        <dbReference type="ARBA" id="ARBA00004123"/>
    </source>
</evidence>
<evidence type="ECO:0000256" key="6">
    <source>
        <dbReference type="ARBA" id="ARBA00023163"/>
    </source>
</evidence>
<evidence type="ECO:0000256" key="3">
    <source>
        <dbReference type="ARBA" id="ARBA00022853"/>
    </source>
</evidence>
<evidence type="ECO:0008006" key="12">
    <source>
        <dbReference type="Google" id="ProtNLM"/>
    </source>
</evidence>
<dbReference type="AlphaFoldDB" id="A0A5B8MLJ1"/>
<dbReference type="EMBL" id="HBHL01004456">
    <property type="protein sequence ID" value="CAD9714002.1"/>
    <property type="molecule type" value="Transcribed_RNA"/>
</dbReference>
<keyword evidence="7" id="KW-0539">Nucleus</keyword>
<sequence>MGKPDIASLAVEYLQGRIQSAKLEIGKIEKKIYDAEAEYFSSESSQMGTLLKGYEGFLSSKDNLRKRARTFKIEDRLFSLSSRTSPAAKEEERALDEHQNSKRDRDEGGLSRSRSSSKLVKRARSNREFKRSSTNDGIGRY</sequence>
<evidence type="ECO:0000256" key="8">
    <source>
        <dbReference type="SAM" id="MobiDB-lite"/>
    </source>
</evidence>
<dbReference type="EMBL" id="CP031037">
    <property type="protein sequence ID" value="QDZ20515.1"/>
    <property type="molecule type" value="Genomic_DNA"/>
</dbReference>
<organism evidence="10 11">
    <name type="scientific">Chloropicon primus</name>
    <dbReference type="NCBI Taxonomy" id="1764295"/>
    <lineage>
        <taxon>Eukaryota</taxon>
        <taxon>Viridiplantae</taxon>
        <taxon>Chlorophyta</taxon>
        <taxon>Chloropicophyceae</taxon>
        <taxon>Chloropicales</taxon>
        <taxon>Chloropicaceae</taxon>
        <taxon>Chloropicon</taxon>
    </lineage>
</organism>
<keyword evidence="4" id="KW-0805">Transcription regulation</keyword>
<feature type="compositionally biased region" description="Basic and acidic residues" evidence="8">
    <location>
        <begin position="88"/>
        <end position="109"/>
    </location>
</feature>
<evidence type="ECO:0000256" key="2">
    <source>
        <dbReference type="ARBA" id="ARBA00010916"/>
    </source>
</evidence>
<reference evidence="10 11" key="1">
    <citation type="submission" date="2018-07" db="EMBL/GenBank/DDBJ databases">
        <title>The complete nuclear genome of the prasinophyte Chloropicon primus (CCMP1205).</title>
        <authorList>
            <person name="Pombert J.-F."/>
            <person name="Otis C."/>
            <person name="Turmel M."/>
            <person name="Lemieux C."/>
        </authorList>
    </citation>
    <scope>NUCLEOTIDE SEQUENCE [LARGE SCALE GENOMIC DNA]</scope>
    <source>
        <strain evidence="10 11">CCMP1205</strain>
    </source>
</reference>
<dbReference type="GO" id="GO:0006325">
    <property type="term" value="P:chromatin organization"/>
    <property type="evidence" value="ECO:0007669"/>
    <property type="project" value="UniProtKB-KW"/>
</dbReference>
<reference evidence="9" key="2">
    <citation type="submission" date="2021-01" db="EMBL/GenBank/DDBJ databases">
        <authorList>
            <person name="Corre E."/>
            <person name="Pelletier E."/>
            <person name="Niang G."/>
            <person name="Scheremetjew M."/>
            <person name="Finn R."/>
            <person name="Kale V."/>
            <person name="Holt S."/>
            <person name="Cochrane G."/>
            <person name="Meng A."/>
            <person name="Brown T."/>
            <person name="Cohen L."/>
        </authorList>
    </citation>
    <scope>NUCLEOTIDE SEQUENCE</scope>
    <source>
        <strain evidence="9">CCMP1205</strain>
    </source>
</reference>
<proteinExistence type="inferred from homology"/>
<evidence type="ECO:0000313" key="11">
    <source>
        <dbReference type="Proteomes" id="UP000316726"/>
    </source>
</evidence>
<evidence type="ECO:0000256" key="7">
    <source>
        <dbReference type="ARBA" id="ARBA00023242"/>
    </source>
</evidence>
<comment type="similarity">
    <text evidence="2">Belongs to the EAF6 family.</text>
</comment>
<accession>A0A5B8MLJ1</accession>
<evidence type="ECO:0000256" key="4">
    <source>
        <dbReference type="ARBA" id="ARBA00023015"/>
    </source>
</evidence>
<gene>
    <name evidence="10" type="ORF">A3770_04p30330</name>
    <name evidence="9" type="ORF">CPRI1469_LOCUS2854</name>
</gene>
<dbReference type="Pfam" id="PF09340">
    <property type="entry name" value="NuA4"/>
    <property type="match status" value="1"/>
</dbReference>
<keyword evidence="6" id="KW-0804">Transcription</keyword>
<evidence type="ECO:0000313" key="10">
    <source>
        <dbReference type="EMBL" id="QDZ20515.1"/>
    </source>
</evidence>
<comment type="subcellular location">
    <subcellularLocation>
        <location evidence="1">Nucleus</location>
    </subcellularLocation>
</comment>
<protein>
    <recommendedName>
        <fullName evidence="12">Chromatin modification-related protein EAF6</fullName>
    </recommendedName>
</protein>
<dbReference type="GO" id="GO:0000123">
    <property type="term" value="C:histone acetyltransferase complex"/>
    <property type="evidence" value="ECO:0007669"/>
    <property type="project" value="InterPro"/>
</dbReference>
<name>A0A5B8MLJ1_9CHLO</name>
<dbReference type="GO" id="GO:0005634">
    <property type="term" value="C:nucleus"/>
    <property type="evidence" value="ECO:0007669"/>
    <property type="project" value="UniProtKB-SubCell"/>
</dbReference>
<dbReference type="PANTHER" id="PTHR13476">
    <property type="entry name" value="CHROMATIN MODIFICATION-RELATED PROTEIN MEAF6"/>
    <property type="match status" value="1"/>
</dbReference>
<dbReference type="InterPro" id="IPR015418">
    <property type="entry name" value="Eaf6"/>
</dbReference>